<evidence type="ECO:0000256" key="1">
    <source>
        <dbReference type="ARBA" id="ARBA00022759"/>
    </source>
</evidence>
<proteinExistence type="predicted"/>
<dbReference type="EMBL" id="QXQB01000004">
    <property type="protein sequence ID" value="RJX38376.1"/>
    <property type="molecule type" value="Genomic_DNA"/>
</dbReference>
<evidence type="ECO:0000313" key="7">
    <source>
        <dbReference type="EMBL" id="RJX38376.1"/>
    </source>
</evidence>
<comment type="caution">
    <text evidence="7">The sequence shown here is derived from an EMBL/GenBank/DDBJ whole genome shotgun (WGS) entry which is preliminary data.</text>
</comment>
<keyword evidence="8" id="KW-1185">Reference proteome</keyword>
<protein>
    <submittedName>
        <fullName evidence="7">Ribonuclease Z</fullName>
    </submittedName>
</protein>
<sequence length="249" mass="27801">MEIVFMGTACAASGRDRDNTSLLLRGESGSTMIDISGNPLGKLKQLGMGTDEVARLVLTHRHIDHIYGLPSLLWGMWLDGRQKPLDIYCDQGDREWLEGWIGQLGMSEWPAEFKAVIRTYAWEQPAVLISEPDMVLSIFPGKHAVPTVGIKVEHEGRIAVYSSDTELNPAIKAMSRIDLLIHEATTARAPLASHSSLHAIIQYYGWTAVRRLVFVHLTDGEPYDEVFAEAPAFIRSRMKLAQDMESELL</sequence>
<dbReference type="Proteomes" id="UP000267798">
    <property type="component" value="Unassembled WGS sequence"/>
</dbReference>
<reference evidence="7 8" key="1">
    <citation type="submission" date="2018-09" db="EMBL/GenBank/DDBJ databases">
        <title>Paenibacillus aracenensis nov. sp. isolated from a cave in southern Spain.</title>
        <authorList>
            <person name="Jurado V."/>
            <person name="Gutierrez-Patricio S."/>
            <person name="Gonzalez-Pimentel J.L."/>
            <person name="Miller A.Z."/>
            <person name="Laiz L."/>
            <person name="Saiz-Jimenez C."/>
        </authorList>
    </citation>
    <scope>NUCLEOTIDE SEQUENCE [LARGE SCALE GENOMIC DNA]</scope>
    <source>
        <strain evidence="7 8">JCM 19203</strain>
    </source>
</reference>
<evidence type="ECO:0000256" key="2">
    <source>
        <dbReference type="ARBA" id="ARBA00022833"/>
    </source>
</evidence>
<evidence type="ECO:0000259" key="6">
    <source>
        <dbReference type="SMART" id="SM00849"/>
    </source>
</evidence>
<dbReference type="SMART" id="SM00849">
    <property type="entry name" value="Lactamase_B"/>
    <property type="match status" value="1"/>
</dbReference>
<dbReference type="SUPFAM" id="SSF56281">
    <property type="entry name" value="Metallo-hydrolase/oxidoreductase"/>
    <property type="match status" value="1"/>
</dbReference>
<feature type="domain" description="Metallo-beta-lactamase" evidence="6">
    <location>
        <begin position="18"/>
        <end position="194"/>
    </location>
</feature>
<dbReference type="InterPro" id="IPR036866">
    <property type="entry name" value="RibonucZ/Hydroxyglut_hydro"/>
</dbReference>
<dbReference type="Pfam" id="PF23023">
    <property type="entry name" value="Anti-Pycsar_Apyc1"/>
    <property type="match status" value="1"/>
</dbReference>
<dbReference type="AlphaFoldDB" id="A0A3A6PFD9"/>
<comment type="catalytic activity">
    <reaction evidence="3">
        <text>3',5'-cyclic CMP + H2O = CMP + H(+)</text>
        <dbReference type="Rhea" id="RHEA:72675"/>
        <dbReference type="ChEBI" id="CHEBI:15377"/>
        <dbReference type="ChEBI" id="CHEBI:15378"/>
        <dbReference type="ChEBI" id="CHEBI:58003"/>
        <dbReference type="ChEBI" id="CHEBI:60377"/>
    </reaction>
    <physiologicalReaction direction="left-to-right" evidence="3">
        <dbReference type="Rhea" id="RHEA:72676"/>
    </physiologicalReaction>
</comment>
<organism evidence="7 8">
    <name type="scientific">Paenibacillus pinisoli</name>
    <dbReference type="NCBI Taxonomy" id="1276110"/>
    <lineage>
        <taxon>Bacteria</taxon>
        <taxon>Bacillati</taxon>
        <taxon>Bacillota</taxon>
        <taxon>Bacilli</taxon>
        <taxon>Bacillales</taxon>
        <taxon>Paenibacillaceae</taxon>
        <taxon>Paenibacillus</taxon>
    </lineage>
</organism>
<comment type="catalytic activity">
    <reaction evidence="5">
        <text>3',5'-cyclic UMP + H2O = UMP + H(+)</text>
        <dbReference type="Rhea" id="RHEA:70575"/>
        <dbReference type="ChEBI" id="CHEBI:15377"/>
        <dbReference type="ChEBI" id="CHEBI:15378"/>
        <dbReference type="ChEBI" id="CHEBI:57865"/>
        <dbReference type="ChEBI" id="CHEBI:184387"/>
    </reaction>
    <physiologicalReaction direction="left-to-right" evidence="5">
        <dbReference type="Rhea" id="RHEA:70576"/>
    </physiologicalReaction>
</comment>
<keyword evidence="2" id="KW-0862">Zinc</keyword>
<comment type="function">
    <text evidence="4">Counteracts the endogenous Pycsar antiviral defense system. Phosphodiesterase that enables metal-dependent hydrolysis of host cyclic nucleotide Pycsar defense signals such as cCMP and cUMP.</text>
</comment>
<keyword evidence="1" id="KW-0255">Endonuclease</keyword>
<evidence type="ECO:0000256" key="5">
    <source>
        <dbReference type="ARBA" id="ARBA00048505"/>
    </source>
</evidence>
<dbReference type="PANTHER" id="PTHR46018:SF2">
    <property type="entry name" value="ZINC PHOSPHODIESTERASE ELAC PROTEIN 1"/>
    <property type="match status" value="1"/>
</dbReference>
<dbReference type="InterPro" id="IPR001279">
    <property type="entry name" value="Metallo-B-lactamas"/>
</dbReference>
<name>A0A3A6PFD9_9BACL</name>
<evidence type="ECO:0000256" key="3">
    <source>
        <dbReference type="ARBA" id="ARBA00034221"/>
    </source>
</evidence>
<dbReference type="CDD" id="cd16272">
    <property type="entry name" value="RNaseZ_MBL-fold"/>
    <property type="match status" value="1"/>
</dbReference>
<dbReference type="RefSeq" id="WP_120113187.1">
    <property type="nucleotide sequence ID" value="NZ_QXQB01000004.1"/>
</dbReference>
<keyword evidence="1" id="KW-0540">Nuclease</keyword>
<dbReference type="GO" id="GO:0042781">
    <property type="term" value="F:3'-tRNA processing endoribonuclease activity"/>
    <property type="evidence" value="ECO:0007669"/>
    <property type="project" value="TreeGrafter"/>
</dbReference>
<gene>
    <name evidence="7" type="ORF">D3P09_20220</name>
</gene>
<accession>A0A3A6PFD9</accession>
<evidence type="ECO:0000313" key="8">
    <source>
        <dbReference type="Proteomes" id="UP000267798"/>
    </source>
</evidence>
<dbReference type="PANTHER" id="PTHR46018">
    <property type="entry name" value="ZINC PHOSPHODIESTERASE ELAC PROTEIN 1"/>
    <property type="match status" value="1"/>
</dbReference>
<evidence type="ECO:0000256" key="4">
    <source>
        <dbReference type="ARBA" id="ARBA00034301"/>
    </source>
</evidence>
<keyword evidence="1" id="KW-0378">Hydrolase</keyword>
<dbReference type="OrthoDB" id="9800940at2"/>
<dbReference type="Gene3D" id="3.60.15.10">
    <property type="entry name" value="Ribonuclease Z/Hydroxyacylglutathione hydrolase-like"/>
    <property type="match status" value="1"/>
</dbReference>